<accession>A0A919CHT3</accession>
<dbReference type="GO" id="GO:0000155">
    <property type="term" value="F:phosphorelay sensor kinase activity"/>
    <property type="evidence" value="ECO:0007669"/>
    <property type="project" value="InterPro"/>
</dbReference>
<evidence type="ECO:0000259" key="4">
    <source>
        <dbReference type="PROSITE" id="PS50110"/>
    </source>
</evidence>
<dbReference type="CDD" id="cd00082">
    <property type="entry name" value="HisKA"/>
    <property type="match status" value="1"/>
</dbReference>
<organism evidence="6 7">
    <name type="scientific">Parahalioglobus pacificus</name>
    <dbReference type="NCBI Taxonomy" id="930806"/>
    <lineage>
        <taxon>Bacteria</taxon>
        <taxon>Pseudomonadati</taxon>
        <taxon>Pseudomonadota</taxon>
        <taxon>Gammaproteobacteria</taxon>
        <taxon>Cellvibrionales</taxon>
        <taxon>Halieaceae</taxon>
        <taxon>Parahalioglobus</taxon>
    </lineage>
</organism>
<dbReference type="InterPro" id="IPR050697">
    <property type="entry name" value="Adenylyl/Guanylyl_Cyclase_3/4"/>
</dbReference>
<gene>
    <name evidence="6" type="ORF">GCM10007053_04470</name>
</gene>
<dbReference type="Proteomes" id="UP000644693">
    <property type="component" value="Unassembled WGS sequence"/>
</dbReference>
<dbReference type="PANTHER" id="PTHR43081">
    <property type="entry name" value="ADENYLATE CYCLASE, TERMINAL-DIFFERENTIATION SPECIFIC-RELATED"/>
    <property type="match status" value="1"/>
</dbReference>
<dbReference type="AlphaFoldDB" id="A0A919CHT3"/>
<dbReference type="InterPro" id="IPR011006">
    <property type="entry name" value="CheY-like_superfamily"/>
</dbReference>
<evidence type="ECO:0000313" key="6">
    <source>
        <dbReference type="EMBL" id="GHD26908.1"/>
    </source>
</evidence>
<proteinExistence type="predicted"/>
<comment type="catalytic activity">
    <reaction evidence="1">
        <text>ATP + protein L-histidine = ADP + protein N-phospho-L-histidine.</text>
        <dbReference type="EC" id="2.7.13.3"/>
    </reaction>
</comment>
<reference evidence="6" key="2">
    <citation type="submission" date="2020-09" db="EMBL/GenBank/DDBJ databases">
        <authorList>
            <person name="Sun Q."/>
            <person name="Kim S."/>
        </authorList>
    </citation>
    <scope>NUCLEOTIDE SEQUENCE</scope>
    <source>
        <strain evidence="6">KCTC 23430</strain>
    </source>
</reference>
<feature type="domain" description="Guanylate cyclase" evidence="5">
    <location>
        <begin position="303"/>
        <end position="435"/>
    </location>
</feature>
<feature type="modified residue" description="4-aspartylphosphate" evidence="3">
    <location>
        <position position="180"/>
    </location>
</feature>
<protein>
    <recommendedName>
        <fullName evidence="2">histidine kinase</fullName>
        <ecNumber evidence="2">2.7.13.3</ecNumber>
    </recommendedName>
</protein>
<dbReference type="PROSITE" id="PS50110">
    <property type="entry name" value="RESPONSE_REGULATORY"/>
    <property type="match status" value="1"/>
</dbReference>
<evidence type="ECO:0000313" key="7">
    <source>
        <dbReference type="Proteomes" id="UP000644693"/>
    </source>
</evidence>
<dbReference type="InterPro" id="IPR003661">
    <property type="entry name" value="HisK_dim/P_dom"/>
</dbReference>
<dbReference type="GO" id="GO:0006171">
    <property type="term" value="P:cAMP biosynthetic process"/>
    <property type="evidence" value="ECO:0007669"/>
    <property type="project" value="TreeGrafter"/>
</dbReference>
<dbReference type="InterPro" id="IPR029787">
    <property type="entry name" value="Nucleotide_cyclase"/>
</dbReference>
<keyword evidence="3" id="KW-0597">Phosphoprotein</keyword>
<dbReference type="InterPro" id="IPR001789">
    <property type="entry name" value="Sig_transdc_resp-reg_receiver"/>
</dbReference>
<dbReference type="EMBL" id="BMYM01000001">
    <property type="protein sequence ID" value="GHD26908.1"/>
    <property type="molecule type" value="Genomic_DNA"/>
</dbReference>
<dbReference type="GO" id="GO:0004016">
    <property type="term" value="F:adenylate cyclase activity"/>
    <property type="evidence" value="ECO:0007669"/>
    <property type="project" value="UniProtKB-ARBA"/>
</dbReference>
<dbReference type="SMART" id="SM00044">
    <property type="entry name" value="CYCc"/>
    <property type="match status" value="1"/>
</dbReference>
<evidence type="ECO:0000256" key="2">
    <source>
        <dbReference type="ARBA" id="ARBA00012438"/>
    </source>
</evidence>
<keyword evidence="7" id="KW-1185">Reference proteome</keyword>
<comment type="caution">
    <text evidence="6">The sequence shown here is derived from an EMBL/GenBank/DDBJ whole genome shotgun (WGS) entry which is preliminary data.</text>
</comment>
<dbReference type="PANTHER" id="PTHR43081:SF1">
    <property type="entry name" value="ADENYLATE CYCLASE, TERMINAL-DIFFERENTIATION SPECIFIC"/>
    <property type="match status" value="1"/>
</dbReference>
<dbReference type="Gene3D" id="3.30.70.1230">
    <property type="entry name" value="Nucleotide cyclase"/>
    <property type="match status" value="1"/>
</dbReference>
<evidence type="ECO:0000256" key="3">
    <source>
        <dbReference type="PROSITE-ProRule" id="PRU00169"/>
    </source>
</evidence>
<reference evidence="6" key="1">
    <citation type="journal article" date="2014" name="Int. J. Syst. Evol. Microbiol.">
        <title>Complete genome sequence of Corynebacterium casei LMG S-19264T (=DSM 44701T), isolated from a smear-ripened cheese.</title>
        <authorList>
            <consortium name="US DOE Joint Genome Institute (JGI-PGF)"/>
            <person name="Walter F."/>
            <person name="Albersmeier A."/>
            <person name="Kalinowski J."/>
            <person name="Ruckert C."/>
        </authorList>
    </citation>
    <scope>NUCLEOTIDE SEQUENCE</scope>
    <source>
        <strain evidence="6">KCTC 23430</strain>
    </source>
</reference>
<dbReference type="SMART" id="SM00448">
    <property type="entry name" value="REC"/>
    <property type="match status" value="1"/>
</dbReference>
<feature type="domain" description="Response regulatory" evidence="4">
    <location>
        <begin position="131"/>
        <end position="247"/>
    </location>
</feature>
<sequence length="485" mass="53594">MSHTPTKHQGAALWSDVIRRVIVELRGLFSDIRSRLDEAAIDDMEHLLDAAQRLECMLGVSQDSDAAHDMMNVLAAMRGYAEMLLEDLGPAHQPIADALKRLLSAIETAHTEETGIEPGADQRTIATDPGFILAVDDLQENRELVARYLSRSGHFVVTAANGEEALSTLGESDVDVVLLDLVMPGMDGREVLRRIKEHPEYRATPVIVISGRQDMDGIIECIEAGADDYLFKPFNPVLLQARIKAGIERKRWHDREEQYRQQLERNEKFIRATFGRYLSDEIVTDILERPEGLELGGDLREVTIMMSDIRGFTTLSERLAPAQVVTMLNRYLGKMTDIILAHQGTIDEFIGDAILAVFGAPQKRDDDADRAVKCALAMQAAMEEINAENVADGLPAVATGIALNTGKVIAGNIGSERRSKYGFVGHPMNVTSRIEDLSAGGEILLSDSTFRKLSHRYPVCDTRELKVKGIDELVTVHRIEAATDG</sequence>
<evidence type="ECO:0000256" key="1">
    <source>
        <dbReference type="ARBA" id="ARBA00000085"/>
    </source>
</evidence>
<name>A0A919CHT3_9GAMM</name>
<dbReference type="Pfam" id="PF00072">
    <property type="entry name" value="Response_reg"/>
    <property type="match status" value="1"/>
</dbReference>
<dbReference type="SUPFAM" id="SSF52172">
    <property type="entry name" value="CheY-like"/>
    <property type="match status" value="1"/>
</dbReference>
<dbReference type="RefSeq" id="WP_229802541.1">
    <property type="nucleotide sequence ID" value="NZ_BMYM01000001.1"/>
</dbReference>
<dbReference type="PROSITE" id="PS50125">
    <property type="entry name" value="GUANYLATE_CYCLASE_2"/>
    <property type="match status" value="1"/>
</dbReference>
<evidence type="ECO:0000259" key="5">
    <source>
        <dbReference type="PROSITE" id="PS50125"/>
    </source>
</evidence>
<dbReference type="Pfam" id="PF00211">
    <property type="entry name" value="Guanylate_cyc"/>
    <property type="match status" value="1"/>
</dbReference>
<dbReference type="InterPro" id="IPR001054">
    <property type="entry name" value="A/G_cyclase"/>
</dbReference>
<dbReference type="CDD" id="cd07302">
    <property type="entry name" value="CHD"/>
    <property type="match status" value="1"/>
</dbReference>
<dbReference type="EC" id="2.7.13.3" evidence="2"/>
<dbReference type="Gene3D" id="3.40.50.2300">
    <property type="match status" value="1"/>
</dbReference>
<dbReference type="SUPFAM" id="SSF55073">
    <property type="entry name" value="Nucleotide cyclase"/>
    <property type="match status" value="1"/>
</dbReference>